<evidence type="ECO:0000313" key="9">
    <source>
        <dbReference type="Proteomes" id="UP000827892"/>
    </source>
</evidence>
<evidence type="ECO:0000256" key="5">
    <source>
        <dbReference type="ARBA" id="ARBA00023242"/>
    </source>
</evidence>
<feature type="compositionally biased region" description="Basic residues" evidence="6">
    <location>
        <begin position="1"/>
        <end position="11"/>
    </location>
</feature>
<sequence>MSGKKVATHSKAKNESTPGKRTPAKRPIDKEDQNSTPKRRRCLSIKRNIHPESSEDPNKTAPLDELVPDREKIPLPVTLNVIETVDLRIQHLTPLCAPICPANVPLDTIVKDFLVHKKFISPNQKATPQKITHHAWGISEMVRIFNENIRSHVLTTSEIKEFDKKRANASKRYGVIHLLRMISKLHEINIRLSIYEDIKGELPEFLKFINDNYKKYWNREAEYSIDKHSFEVRTGILLLKRDI</sequence>
<protein>
    <recommendedName>
        <fullName evidence="7">MRG domain-containing protein</fullName>
    </recommendedName>
</protein>
<accession>A0AAE9CTH2</accession>
<dbReference type="Pfam" id="PF05712">
    <property type="entry name" value="MRG"/>
    <property type="match status" value="1"/>
</dbReference>
<evidence type="ECO:0000256" key="1">
    <source>
        <dbReference type="ARBA" id="ARBA00004123"/>
    </source>
</evidence>
<dbReference type="AlphaFoldDB" id="A0AAE9CTH2"/>
<comment type="subcellular location">
    <subcellularLocation>
        <location evidence="1">Nucleus</location>
    </subcellularLocation>
</comment>
<proteinExistence type="predicted"/>
<evidence type="ECO:0000256" key="4">
    <source>
        <dbReference type="ARBA" id="ARBA00023163"/>
    </source>
</evidence>
<keyword evidence="3" id="KW-0805">Transcription regulation</keyword>
<evidence type="ECO:0000256" key="2">
    <source>
        <dbReference type="ARBA" id="ARBA00022853"/>
    </source>
</evidence>
<dbReference type="InterPro" id="IPR008676">
    <property type="entry name" value="MRG"/>
</dbReference>
<keyword evidence="5" id="KW-0539">Nucleus</keyword>
<evidence type="ECO:0000313" key="8">
    <source>
        <dbReference type="EMBL" id="ULT80886.1"/>
    </source>
</evidence>
<evidence type="ECO:0000256" key="6">
    <source>
        <dbReference type="SAM" id="MobiDB-lite"/>
    </source>
</evidence>
<feature type="region of interest" description="Disordered" evidence="6">
    <location>
        <begin position="1"/>
        <end position="67"/>
    </location>
</feature>
<name>A0AAE9CTH2_CAEBR</name>
<dbReference type="FunFam" id="1.10.274.30:FF:000009">
    <property type="entry name" value="Protein CBG13703"/>
    <property type="match status" value="1"/>
</dbReference>
<feature type="compositionally biased region" description="Basic and acidic residues" evidence="6">
    <location>
        <begin position="49"/>
        <end position="58"/>
    </location>
</feature>
<reference evidence="8 9" key="1">
    <citation type="submission" date="2022-05" db="EMBL/GenBank/DDBJ databases">
        <title>Chromosome-level reference genomes for two strains of Caenorhabditis briggsae: an improved platform for comparative genomics.</title>
        <authorList>
            <person name="Stevens L."/>
            <person name="Andersen E.C."/>
        </authorList>
    </citation>
    <scope>NUCLEOTIDE SEQUENCE [LARGE SCALE GENOMIC DNA]</scope>
    <source>
        <strain evidence="8">QX1410_ONT</strain>
        <tissue evidence="8">Whole-organism</tissue>
    </source>
</reference>
<dbReference type="Proteomes" id="UP000827892">
    <property type="component" value="Chromosome X"/>
</dbReference>
<dbReference type="PROSITE" id="PS51640">
    <property type="entry name" value="MRG"/>
    <property type="match status" value="1"/>
</dbReference>
<gene>
    <name evidence="8" type="ORF">L3Y34_011041</name>
</gene>
<keyword evidence="4" id="KW-0804">Transcription</keyword>
<evidence type="ECO:0000259" key="7">
    <source>
        <dbReference type="Pfam" id="PF05712"/>
    </source>
</evidence>
<dbReference type="GO" id="GO:0005634">
    <property type="term" value="C:nucleus"/>
    <property type="evidence" value="ECO:0007669"/>
    <property type="project" value="UniProtKB-SubCell"/>
</dbReference>
<feature type="compositionally biased region" description="Basic residues" evidence="6">
    <location>
        <begin position="37"/>
        <end position="48"/>
    </location>
</feature>
<keyword evidence="2" id="KW-0156">Chromatin regulator</keyword>
<dbReference type="InterPro" id="IPR038217">
    <property type="entry name" value="MRG_C_sf"/>
</dbReference>
<dbReference type="GO" id="GO:0006355">
    <property type="term" value="P:regulation of DNA-templated transcription"/>
    <property type="evidence" value="ECO:0007669"/>
    <property type="project" value="InterPro"/>
</dbReference>
<feature type="domain" description="MRG" evidence="7">
    <location>
        <begin position="92"/>
        <end position="223"/>
    </location>
</feature>
<dbReference type="GO" id="GO:0006325">
    <property type="term" value="P:chromatin organization"/>
    <property type="evidence" value="ECO:0007669"/>
    <property type="project" value="UniProtKB-KW"/>
</dbReference>
<evidence type="ECO:0000256" key="3">
    <source>
        <dbReference type="ARBA" id="ARBA00023015"/>
    </source>
</evidence>
<dbReference type="KEGG" id="cbr:CBG_17341"/>
<dbReference type="PANTHER" id="PTHR10880">
    <property type="entry name" value="MORTALITY FACTOR 4-LIKE PROTEIN"/>
    <property type="match status" value="1"/>
</dbReference>
<dbReference type="EMBL" id="CP090896">
    <property type="protein sequence ID" value="ULT80886.1"/>
    <property type="molecule type" value="Genomic_DNA"/>
</dbReference>
<dbReference type="PANTHER" id="PTHR10880:SF48">
    <property type="entry name" value="MORTALITY FACTOR 4 LIKE 2"/>
    <property type="match status" value="1"/>
</dbReference>
<dbReference type="Gene3D" id="1.10.274.30">
    <property type="entry name" value="MRG domain"/>
    <property type="match status" value="1"/>
</dbReference>
<organism evidence="8 9">
    <name type="scientific">Caenorhabditis briggsae</name>
    <dbReference type="NCBI Taxonomy" id="6238"/>
    <lineage>
        <taxon>Eukaryota</taxon>
        <taxon>Metazoa</taxon>
        <taxon>Ecdysozoa</taxon>
        <taxon>Nematoda</taxon>
        <taxon>Chromadorea</taxon>
        <taxon>Rhabditida</taxon>
        <taxon>Rhabditina</taxon>
        <taxon>Rhabditomorpha</taxon>
        <taxon>Rhabditoidea</taxon>
        <taxon>Rhabditidae</taxon>
        <taxon>Peloderinae</taxon>
        <taxon>Caenorhabditis</taxon>
    </lineage>
</organism>
<dbReference type="InterPro" id="IPR026541">
    <property type="entry name" value="MRG_dom"/>
</dbReference>